<sequence length="108" mass="11967">MGEMDHLKIKGVLFFIHDEAPEVQRRDNFGFIEKKGTILIWGLFLSHQTGLSRGARANSFPQGSQDACSFPALNYNPHLLELKLSMCKNNEVGIKPAPSGLTVRCSGH</sequence>
<proteinExistence type="predicted"/>
<protein>
    <submittedName>
        <fullName evidence="1">Uncharacterized protein</fullName>
    </submittedName>
</protein>
<dbReference type="EMBL" id="HBUF01619853">
    <property type="protein sequence ID" value="CAG6780747.1"/>
    <property type="molecule type" value="Transcribed_RNA"/>
</dbReference>
<dbReference type="AlphaFoldDB" id="A0A8D9F8F0"/>
<accession>A0A8D9F8F0</accession>
<reference evidence="1" key="1">
    <citation type="submission" date="2021-05" db="EMBL/GenBank/DDBJ databases">
        <authorList>
            <person name="Alioto T."/>
            <person name="Alioto T."/>
            <person name="Gomez Garrido J."/>
        </authorList>
    </citation>
    <scope>NUCLEOTIDE SEQUENCE</scope>
</reference>
<name>A0A8D9F8F0_9HEMI</name>
<organism evidence="1">
    <name type="scientific">Cacopsylla melanoneura</name>
    <dbReference type="NCBI Taxonomy" id="428564"/>
    <lineage>
        <taxon>Eukaryota</taxon>
        <taxon>Metazoa</taxon>
        <taxon>Ecdysozoa</taxon>
        <taxon>Arthropoda</taxon>
        <taxon>Hexapoda</taxon>
        <taxon>Insecta</taxon>
        <taxon>Pterygota</taxon>
        <taxon>Neoptera</taxon>
        <taxon>Paraneoptera</taxon>
        <taxon>Hemiptera</taxon>
        <taxon>Sternorrhyncha</taxon>
        <taxon>Psylloidea</taxon>
        <taxon>Psyllidae</taxon>
        <taxon>Psyllinae</taxon>
        <taxon>Cacopsylla</taxon>
    </lineage>
</organism>
<evidence type="ECO:0000313" key="1">
    <source>
        <dbReference type="EMBL" id="CAG6780747.1"/>
    </source>
</evidence>